<dbReference type="Proteomes" id="UP000076586">
    <property type="component" value="Unassembled WGS sequence"/>
</dbReference>
<dbReference type="GO" id="GO:0019698">
    <property type="term" value="P:D-galacturonate catabolic process"/>
    <property type="evidence" value="ECO:0007669"/>
    <property type="project" value="TreeGrafter"/>
</dbReference>
<evidence type="ECO:0000259" key="1">
    <source>
        <dbReference type="Pfam" id="PF01553"/>
    </source>
</evidence>
<dbReference type="OrthoDB" id="1078132at2"/>
<dbReference type="PANTHER" id="PTHR30068:SF3">
    <property type="entry name" value="PHOSPHOLIPID_GLYCEROL ACYLTRANSFERASE DOMAIN-CONTAINING PROTEIN"/>
    <property type="match status" value="1"/>
</dbReference>
<dbReference type="GO" id="GO:0042840">
    <property type="term" value="P:D-glucuronate catabolic process"/>
    <property type="evidence" value="ECO:0007669"/>
    <property type="project" value="TreeGrafter"/>
</dbReference>
<name>A0A170YM20_9BACT</name>
<dbReference type="RefSeq" id="WP_068701670.1">
    <property type="nucleotide sequence ID" value="NZ_BDCR01000001.1"/>
</dbReference>
<protein>
    <submittedName>
        <fullName evidence="2">Acyltransferase</fullName>
    </submittedName>
</protein>
<comment type="caution">
    <text evidence="2">The sequence shown here is derived from an EMBL/GenBank/DDBJ whole genome shotgun (WGS) entry which is preliminary data.</text>
</comment>
<dbReference type="InterPro" id="IPR002123">
    <property type="entry name" value="Plipid/glycerol_acylTrfase"/>
</dbReference>
<sequence>MENHPEQFDDICPLHSNQVPEAVKSLLSEPNFVGVLQYLFPQIPLEKVIALFQSVQTVDDFQRKIDYPFLKQLEAKTSKGIDLEGAEKLDRSINHLFISNHRDIVLDSAFLCVELIDAGFDTVEIAIGDNLLIYPWIETLVRLNKSFVVRRGVSGRGQLQASQHLSHYMRYALSDKHQSIWLAQREGRAKDGNDRTQESLLKMLNMSGEGSITDNLSSLNICPLTISYEYDPCDYLKAKEFQQKRDNPEYKKSPADDLLNMQTGIMGYKGKIVYRLAGNIADRIKAMPALPRGEQFAAVAQLIDSLIHSNYEIYDNNRIAYDQLNPDKKTGGYTPEAEAAFLKYIDERIAKIDLPDKDEHFLRFKLFEMYANPLVNQLEALQKK</sequence>
<organism evidence="2 3">
    <name type="scientific">Paludibacter jiangxiensis</name>
    <dbReference type="NCBI Taxonomy" id="681398"/>
    <lineage>
        <taxon>Bacteria</taxon>
        <taxon>Pseudomonadati</taxon>
        <taxon>Bacteroidota</taxon>
        <taxon>Bacteroidia</taxon>
        <taxon>Bacteroidales</taxon>
        <taxon>Paludibacteraceae</taxon>
        <taxon>Paludibacter</taxon>
    </lineage>
</organism>
<keyword evidence="2" id="KW-0012">Acyltransferase</keyword>
<evidence type="ECO:0000313" key="3">
    <source>
        <dbReference type="Proteomes" id="UP000076586"/>
    </source>
</evidence>
<proteinExistence type="predicted"/>
<keyword evidence="3" id="KW-1185">Reference proteome</keyword>
<dbReference type="AlphaFoldDB" id="A0A170YM20"/>
<feature type="domain" description="Phospholipid/glycerol acyltransferase" evidence="1">
    <location>
        <begin position="81"/>
        <end position="183"/>
    </location>
</feature>
<dbReference type="GO" id="GO:0016746">
    <property type="term" value="F:acyltransferase activity"/>
    <property type="evidence" value="ECO:0007669"/>
    <property type="project" value="UniProtKB-KW"/>
</dbReference>
<gene>
    <name evidence="2" type="ORF">PJIAN_1490</name>
</gene>
<dbReference type="Pfam" id="PF01553">
    <property type="entry name" value="Acyltransferase"/>
    <property type="match status" value="1"/>
</dbReference>
<reference evidence="3" key="1">
    <citation type="submission" date="2016-04" db="EMBL/GenBank/DDBJ databases">
        <title>Draft genome sequence of Paludibacter jiangxiensis strain NM7.</title>
        <authorList>
            <person name="Qiu Y."/>
            <person name="Matsuura N."/>
            <person name="Ohashi A."/>
            <person name="Tourlousse M.D."/>
            <person name="Sekiguchi Y."/>
        </authorList>
    </citation>
    <scope>NUCLEOTIDE SEQUENCE [LARGE SCALE GENOMIC DNA]</scope>
    <source>
        <strain evidence="3">NM7</strain>
    </source>
</reference>
<reference evidence="3" key="2">
    <citation type="journal article" date="2017" name="Genome Announc.">
        <title>Draft genome sequence of Paludibacter jiangxiensis NM7(T), a propionate-producing fermentative bacterium.</title>
        <authorList>
            <person name="Qiu Y.-L."/>
            <person name="Tourlousse D.M."/>
            <person name="Matsuura N."/>
            <person name="Ohashi A."/>
            <person name="Sekiguchi Y."/>
        </authorList>
    </citation>
    <scope>NUCLEOTIDE SEQUENCE [LARGE SCALE GENOMIC DNA]</scope>
    <source>
        <strain evidence="3">NM7</strain>
    </source>
</reference>
<accession>A0A170YM20</accession>
<keyword evidence="2" id="KW-0808">Transferase</keyword>
<dbReference type="STRING" id="681398.PJIAN_1490"/>
<dbReference type="PANTHER" id="PTHR30068">
    <property type="entry name" value="URONATE ISOMERASE"/>
    <property type="match status" value="1"/>
</dbReference>
<dbReference type="EMBL" id="BDCR01000001">
    <property type="protein sequence ID" value="GAT61903.1"/>
    <property type="molecule type" value="Genomic_DNA"/>
</dbReference>
<evidence type="ECO:0000313" key="2">
    <source>
        <dbReference type="EMBL" id="GAT61903.1"/>
    </source>
</evidence>